<gene>
    <name evidence="2" type="ORF">V7S43_006635</name>
</gene>
<organism evidence="2 3">
    <name type="scientific">Phytophthora oleae</name>
    <dbReference type="NCBI Taxonomy" id="2107226"/>
    <lineage>
        <taxon>Eukaryota</taxon>
        <taxon>Sar</taxon>
        <taxon>Stramenopiles</taxon>
        <taxon>Oomycota</taxon>
        <taxon>Peronosporomycetes</taxon>
        <taxon>Peronosporales</taxon>
        <taxon>Peronosporaceae</taxon>
        <taxon>Phytophthora</taxon>
    </lineage>
</organism>
<dbReference type="Proteomes" id="UP001632037">
    <property type="component" value="Unassembled WGS sequence"/>
</dbReference>
<sequence length="145" mass="15468">MSRQCKPPGGGSTMGSLIFGGGDNQSSYLDERKSRRFNPHQAEAPEHGNNNMKTHEPGAAEVSNYAKPNAAQELRDRLAVAPGAVSRETLQQTTALAIVRRGNHSGTSSDYFASGMGCENGENNQIRRTRRMFGGSGGASPFQLG</sequence>
<protein>
    <submittedName>
        <fullName evidence="2">Uncharacterized protein</fullName>
    </submittedName>
</protein>
<keyword evidence="3" id="KW-1185">Reference proteome</keyword>
<feature type="compositionally biased region" description="Gly residues" evidence="1">
    <location>
        <begin position="8"/>
        <end position="23"/>
    </location>
</feature>
<feature type="region of interest" description="Disordered" evidence="1">
    <location>
        <begin position="1"/>
        <end position="57"/>
    </location>
</feature>
<evidence type="ECO:0000313" key="3">
    <source>
        <dbReference type="Proteomes" id="UP001632037"/>
    </source>
</evidence>
<reference evidence="2 3" key="1">
    <citation type="submission" date="2024-09" db="EMBL/GenBank/DDBJ databases">
        <title>Genome sequencing and assembly of Phytophthora oleae, isolate VK10A, causative agent of rot of olive drupes.</title>
        <authorList>
            <person name="Conti Taguali S."/>
            <person name="Riolo M."/>
            <person name="La Spada F."/>
            <person name="Cacciola S.O."/>
            <person name="Dionisio G."/>
        </authorList>
    </citation>
    <scope>NUCLEOTIDE SEQUENCE [LARGE SCALE GENOMIC DNA]</scope>
    <source>
        <strain evidence="2 3">VK10A</strain>
    </source>
</reference>
<comment type="caution">
    <text evidence="2">The sequence shown here is derived from an EMBL/GenBank/DDBJ whole genome shotgun (WGS) entry which is preliminary data.</text>
</comment>
<proteinExistence type="predicted"/>
<accession>A0ABD3FNR3</accession>
<evidence type="ECO:0000313" key="2">
    <source>
        <dbReference type="EMBL" id="KAL3668552.1"/>
    </source>
</evidence>
<evidence type="ECO:0000256" key="1">
    <source>
        <dbReference type="SAM" id="MobiDB-lite"/>
    </source>
</evidence>
<dbReference type="EMBL" id="JBIMZQ010000011">
    <property type="protein sequence ID" value="KAL3668552.1"/>
    <property type="molecule type" value="Genomic_DNA"/>
</dbReference>
<name>A0ABD3FNR3_9STRA</name>
<dbReference type="AlphaFoldDB" id="A0ABD3FNR3"/>